<dbReference type="SUPFAM" id="SSF52172">
    <property type="entry name" value="CheY-like"/>
    <property type="match status" value="1"/>
</dbReference>
<evidence type="ECO:0000256" key="5">
    <source>
        <dbReference type="ARBA" id="ARBA00023015"/>
    </source>
</evidence>
<evidence type="ECO:0000259" key="10">
    <source>
        <dbReference type="PROSITE" id="PS50110"/>
    </source>
</evidence>
<keyword evidence="7" id="KW-0804">Transcription</keyword>
<evidence type="ECO:0000313" key="12">
    <source>
        <dbReference type="Proteomes" id="UP001165962"/>
    </source>
</evidence>
<dbReference type="InterPro" id="IPR051552">
    <property type="entry name" value="HptR"/>
</dbReference>
<dbReference type="SUPFAM" id="SSF46689">
    <property type="entry name" value="Homeodomain-like"/>
    <property type="match status" value="1"/>
</dbReference>
<proteinExistence type="predicted"/>
<dbReference type="Pfam" id="PF12833">
    <property type="entry name" value="HTH_18"/>
    <property type="match status" value="1"/>
</dbReference>
<dbReference type="PROSITE" id="PS50110">
    <property type="entry name" value="RESPONSE_REGULATORY"/>
    <property type="match status" value="1"/>
</dbReference>
<dbReference type="PROSITE" id="PS01124">
    <property type="entry name" value="HTH_ARAC_FAMILY_2"/>
    <property type="match status" value="1"/>
</dbReference>
<keyword evidence="5" id="KW-0805">Transcription regulation</keyword>
<dbReference type="InterPro" id="IPR018060">
    <property type="entry name" value="HTH_AraC"/>
</dbReference>
<gene>
    <name evidence="11" type="ORF">G9U52_09140</name>
</gene>
<evidence type="ECO:0000256" key="4">
    <source>
        <dbReference type="ARBA" id="ARBA00023012"/>
    </source>
</evidence>
<keyword evidence="6" id="KW-0238">DNA-binding</keyword>
<dbReference type="PANTHER" id="PTHR42713">
    <property type="entry name" value="HISTIDINE KINASE-RELATED"/>
    <property type="match status" value="1"/>
</dbReference>
<dbReference type="InterPro" id="IPR001789">
    <property type="entry name" value="Sig_transdc_resp-reg_receiver"/>
</dbReference>
<dbReference type="EMBL" id="JAAOIW010000003">
    <property type="protein sequence ID" value="NHN29997.1"/>
    <property type="molecule type" value="Genomic_DNA"/>
</dbReference>
<dbReference type="CDD" id="cd17536">
    <property type="entry name" value="REC_YesN-like"/>
    <property type="match status" value="1"/>
</dbReference>
<comment type="subcellular location">
    <subcellularLocation>
        <location evidence="1">Cytoplasm</location>
    </subcellularLocation>
</comment>
<dbReference type="PANTHER" id="PTHR42713:SF3">
    <property type="entry name" value="TRANSCRIPTIONAL REGULATORY PROTEIN HPTR"/>
    <property type="match status" value="1"/>
</dbReference>
<keyword evidence="3 8" id="KW-0597">Phosphoprotein</keyword>
<comment type="caution">
    <text evidence="11">The sequence shown here is derived from an EMBL/GenBank/DDBJ whole genome shotgun (WGS) entry which is preliminary data.</text>
</comment>
<evidence type="ECO:0000313" key="11">
    <source>
        <dbReference type="EMBL" id="NHN29997.1"/>
    </source>
</evidence>
<evidence type="ECO:0000256" key="2">
    <source>
        <dbReference type="ARBA" id="ARBA00022490"/>
    </source>
</evidence>
<dbReference type="Proteomes" id="UP001165962">
    <property type="component" value="Unassembled WGS sequence"/>
</dbReference>
<evidence type="ECO:0000256" key="7">
    <source>
        <dbReference type="ARBA" id="ARBA00023163"/>
    </source>
</evidence>
<dbReference type="Gene3D" id="3.40.50.2300">
    <property type="match status" value="1"/>
</dbReference>
<evidence type="ECO:0000259" key="9">
    <source>
        <dbReference type="PROSITE" id="PS01124"/>
    </source>
</evidence>
<feature type="domain" description="Response regulatory" evidence="10">
    <location>
        <begin position="3"/>
        <end position="120"/>
    </location>
</feature>
<reference evidence="11" key="1">
    <citation type="submission" date="2020-03" db="EMBL/GenBank/DDBJ databases">
        <title>Draft sequencing of Paenibacilllus sp. S3N08.</title>
        <authorList>
            <person name="Kim D.-U."/>
        </authorList>
    </citation>
    <scope>NUCLEOTIDE SEQUENCE</scope>
    <source>
        <strain evidence="11">S3N08</strain>
    </source>
</reference>
<dbReference type="Pfam" id="PF00072">
    <property type="entry name" value="Response_reg"/>
    <property type="match status" value="1"/>
</dbReference>
<keyword evidence="4" id="KW-0902">Two-component regulatory system</keyword>
<evidence type="ECO:0000256" key="6">
    <source>
        <dbReference type="ARBA" id="ARBA00023125"/>
    </source>
</evidence>
<feature type="domain" description="HTH araC/xylS-type" evidence="9">
    <location>
        <begin position="413"/>
        <end position="515"/>
    </location>
</feature>
<evidence type="ECO:0000256" key="8">
    <source>
        <dbReference type="PROSITE-ProRule" id="PRU00169"/>
    </source>
</evidence>
<dbReference type="SMART" id="SM00342">
    <property type="entry name" value="HTH_ARAC"/>
    <property type="match status" value="1"/>
</dbReference>
<protein>
    <submittedName>
        <fullName evidence="11">Response regulator</fullName>
    </submittedName>
</protein>
<dbReference type="InterPro" id="IPR011006">
    <property type="entry name" value="CheY-like_superfamily"/>
</dbReference>
<dbReference type="Gene3D" id="1.10.10.60">
    <property type="entry name" value="Homeodomain-like"/>
    <property type="match status" value="2"/>
</dbReference>
<accession>A0ABX0J584</accession>
<feature type="modified residue" description="4-aspartylphosphate" evidence="8">
    <location>
        <position position="55"/>
    </location>
</feature>
<evidence type="ECO:0000256" key="3">
    <source>
        <dbReference type="ARBA" id="ARBA00022553"/>
    </source>
</evidence>
<dbReference type="RefSeq" id="WP_166148631.1">
    <property type="nucleotide sequence ID" value="NZ_JAAOIW010000003.1"/>
</dbReference>
<evidence type="ECO:0000256" key="1">
    <source>
        <dbReference type="ARBA" id="ARBA00004496"/>
    </source>
</evidence>
<dbReference type="InterPro" id="IPR009057">
    <property type="entry name" value="Homeodomain-like_sf"/>
</dbReference>
<name>A0ABX0J584_9BACL</name>
<keyword evidence="2" id="KW-0963">Cytoplasm</keyword>
<keyword evidence="12" id="KW-1185">Reference proteome</keyword>
<dbReference type="SMART" id="SM00448">
    <property type="entry name" value="REC"/>
    <property type="match status" value="1"/>
</dbReference>
<sequence>MYKVLLVDDERIILDGISKVVDWAAAGTVLAGTARNGIEAFEFVEQSPPDIIISDIKMPGMDGLQLAAKVFESYPHIKLILLSGFSEFEYARSAMSYGVKHYLLKPCNESKIIEALTELVDELNREEKQEQFVLNMRHGLEKVLPHVKEQFLKEFVTNKTYGNRDWEYYRELFDLDLHDRKVRLILFQLEGHFEFEHMFAVKNIAEDLLQKNVLSSTVGEQVLIVVEDPESVSELYACIHQIRETFLRYYKIDLTIALSEADEITRARSLYKQTLECLNHRFYLGEGSLITKRDIVNTEQFELSELTFDEDKLMLHIKAGHWEEASEEIDLFFQKLAGLRSNISMDKSYVIQLFMAIIRLGDAEAINHYKENLVKLMDLETLQSIQPFFKNVAERITLGHYEHNKNKHCAIIDKVLDIINRHIGNTELSLNWVAHQMLYMNSDYLGKLFKKRTGEKFSNYVMKARIAKATEMIDQKADIKIFELAELLGFGDNPQYFSQVFKKYAGCTPSEYIKTTS</sequence>
<organism evidence="11 12">
    <name type="scientific">Paenibacillus agricola</name>
    <dbReference type="NCBI Taxonomy" id="2716264"/>
    <lineage>
        <taxon>Bacteria</taxon>
        <taxon>Bacillati</taxon>
        <taxon>Bacillota</taxon>
        <taxon>Bacilli</taxon>
        <taxon>Bacillales</taxon>
        <taxon>Paenibacillaceae</taxon>
        <taxon>Paenibacillus</taxon>
    </lineage>
</organism>